<dbReference type="AlphaFoldDB" id="A0A6N7KYU2"/>
<evidence type="ECO:0000313" key="2">
    <source>
        <dbReference type="EMBL" id="MQS16802.1"/>
    </source>
</evidence>
<sequence length="188" mass="20766">MAMNGAEGFPSALRAEHRTMEALMRRLDCARAHGGPSPDEELRLLTSLRLLLDAHLAAEEDHLYPLVRRCLPSGGALADAAARTHATIRRLLDRATDTRLASLDRGRSAAALLVVLRAHLRGEEERLFPALRARVAPEELRRCSRRLRQARPPRPGEPVWELPPGTGAIAAVRDHLTGHDTSLRRDSP</sequence>
<proteinExistence type="predicted"/>
<organism evidence="2 3">
    <name type="scientific">Streptomyces kaniharaensis</name>
    <dbReference type="NCBI Taxonomy" id="212423"/>
    <lineage>
        <taxon>Bacteria</taxon>
        <taxon>Bacillati</taxon>
        <taxon>Actinomycetota</taxon>
        <taxon>Actinomycetes</taxon>
        <taxon>Kitasatosporales</taxon>
        <taxon>Streptomycetaceae</taxon>
        <taxon>Streptomyces</taxon>
    </lineage>
</organism>
<evidence type="ECO:0000259" key="1">
    <source>
        <dbReference type="Pfam" id="PF01814"/>
    </source>
</evidence>
<evidence type="ECO:0000313" key="3">
    <source>
        <dbReference type="Proteomes" id="UP000450000"/>
    </source>
</evidence>
<feature type="domain" description="Hemerythrin-like" evidence="1">
    <location>
        <begin position="12"/>
        <end position="131"/>
    </location>
</feature>
<dbReference type="EMBL" id="WBOF01000003">
    <property type="protein sequence ID" value="MQS16802.1"/>
    <property type="molecule type" value="Genomic_DNA"/>
</dbReference>
<name>A0A6N7KYU2_9ACTN</name>
<accession>A0A6N7KYU2</accession>
<dbReference type="Pfam" id="PF01814">
    <property type="entry name" value="Hemerythrin"/>
    <property type="match status" value="1"/>
</dbReference>
<dbReference type="PANTHER" id="PTHR35585">
    <property type="entry name" value="HHE DOMAIN PROTEIN (AFU_ORTHOLOGUE AFUA_4G00730)"/>
    <property type="match status" value="1"/>
</dbReference>
<comment type="caution">
    <text evidence="2">The sequence shown here is derived from an EMBL/GenBank/DDBJ whole genome shotgun (WGS) entry which is preliminary data.</text>
</comment>
<gene>
    <name evidence="2" type="ORF">F7Q99_32600</name>
</gene>
<dbReference type="Proteomes" id="UP000450000">
    <property type="component" value="Unassembled WGS sequence"/>
</dbReference>
<keyword evidence="3" id="KW-1185">Reference proteome</keyword>
<dbReference type="PANTHER" id="PTHR35585:SF1">
    <property type="entry name" value="HHE DOMAIN PROTEIN (AFU_ORTHOLOGUE AFUA_4G00730)"/>
    <property type="match status" value="1"/>
</dbReference>
<dbReference type="InterPro" id="IPR012312">
    <property type="entry name" value="Hemerythrin-like"/>
</dbReference>
<dbReference type="OrthoDB" id="4235480at2"/>
<reference evidence="2 3" key="1">
    <citation type="submission" date="2019-09" db="EMBL/GenBank/DDBJ databases">
        <title>Genome Sequences of Streptomyces kaniharaensis ATCC 21070.</title>
        <authorList>
            <person name="Zhu W."/>
            <person name="De Crecy-Lagard V."/>
            <person name="Richards N.G."/>
        </authorList>
    </citation>
    <scope>NUCLEOTIDE SEQUENCE [LARGE SCALE GENOMIC DNA]</scope>
    <source>
        <strain evidence="2 3">SF-557</strain>
    </source>
</reference>
<protein>
    <submittedName>
        <fullName evidence="2">Hemerythrin domain-containing protein</fullName>
    </submittedName>
</protein>
<dbReference type="Gene3D" id="1.20.120.520">
    <property type="entry name" value="nmb1532 protein domain like"/>
    <property type="match status" value="1"/>
</dbReference>